<gene>
    <name evidence="5" type="ORF">LA20249_02030</name>
</gene>
<dbReference type="SMART" id="SM00866">
    <property type="entry name" value="UTRA"/>
    <property type="match status" value="1"/>
</dbReference>
<dbReference type="Gene3D" id="1.10.10.10">
    <property type="entry name" value="Winged helix-like DNA-binding domain superfamily/Winged helix DNA-binding domain"/>
    <property type="match status" value="1"/>
</dbReference>
<evidence type="ECO:0000313" key="6">
    <source>
        <dbReference type="Proteomes" id="UP000234653"/>
    </source>
</evidence>
<keyword evidence="3" id="KW-0804">Transcription</keyword>
<dbReference type="SMART" id="SM00345">
    <property type="entry name" value="HTH_GNTR"/>
    <property type="match status" value="1"/>
</dbReference>
<dbReference type="Gene3D" id="3.40.1410.10">
    <property type="entry name" value="Chorismate lyase-like"/>
    <property type="match status" value="1"/>
</dbReference>
<dbReference type="PRINTS" id="PR00035">
    <property type="entry name" value="HTHGNTR"/>
</dbReference>
<proteinExistence type="predicted"/>
<dbReference type="InterPro" id="IPR028978">
    <property type="entry name" value="Chorismate_lyase_/UTRA_dom_sf"/>
</dbReference>
<dbReference type="Pfam" id="PF07702">
    <property type="entry name" value="UTRA"/>
    <property type="match status" value="1"/>
</dbReference>
<dbReference type="InterPro" id="IPR050679">
    <property type="entry name" value="Bact_HTH_transcr_reg"/>
</dbReference>
<accession>A0A2K9HP51</accession>
<dbReference type="PROSITE" id="PS50949">
    <property type="entry name" value="HTH_GNTR"/>
    <property type="match status" value="1"/>
</dbReference>
<dbReference type="InterPro" id="IPR036390">
    <property type="entry name" value="WH_DNA-bd_sf"/>
</dbReference>
<feature type="domain" description="HTH gntR-type" evidence="4">
    <location>
        <begin position="3"/>
        <end position="71"/>
    </location>
</feature>
<name>A0A2K9HP51_9LACO</name>
<dbReference type="InterPro" id="IPR036388">
    <property type="entry name" value="WH-like_DNA-bd_sf"/>
</dbReference>
<keyword evidence="1" id="KW-0805">Transcription regulation</keyword>
<dbReference type="GO" id="GO:0045892">
    <property type="term" value="P:negative regulation of DNA-templated transcription"/>
    <property type="evidence" value="ECO:0007669"/>
    <property type="project" value="TreeGrafter"/>
</dbReference>
<dbReference type="GO" id="GO:0003700">
    <property type="term" value="F:DNA-binding transcription factor activity"/>
    <property type="evidence" value="ECO:0007669"/>
    <property type="project" value="InterPro"/>
</dbReference>
<organism evidence="5 6">
    <name type="scientific">Companilactobacillus alimentarius DSM 20249</name>
    <dbReference type="NCBI Taxonomy" id="1423720"/>
    <lineage>
        <taxon>Bacteria</taxon>
        <taxon>Bacillati</taxon>
        <taxon>Bacillota</taxon>
        <taxon>Bacilli</taxon>
        <taxon>Lactobacillales</taxon>
        <taxon>Lactobacillaceae</taxon>
        <taxon>Companilactobacillus</taxon>
    </lineage>
</organism>
<dbReference type="InterPro" id="IPR000524">
    <property type="entry name" value="Tscrpt_reg_HTH_GntR"/>
</dbReference>
<dbReference type="RefSeq" id="WP_057739364.1">
    <property type="nucleotide sequence ID" value="NZ_AZDQ01000043.1"/>
</dbReference>
<dbReference type="SUPFAM" id="SSF64288">
    <property type="entry name" value="Chorismate lyase-like"/>
    <property type="match status" value="1"/>
</dbReference>
<evidence type="ECO:0000256" key="1">
    <source>
        <dbReference type="ARBA" id="ARBA00023015"/>
    </source>
</evidence>
<dbReference type="Pfam" id="PF00392">
    <property type="entry name" value="GntR"/>
    <property type="match status" value="1"/>
</dbReference>
<protein>
    <submittedName>
        <fullName evidence="5">GntR family transcriptional regulator</fullName>
    </submittedName>
</protein>
<reference evidence="5 6" key="1">
    <citation type="submission" date="2016-12" db="EMBL/GenBank/DDBJ databases">
        <title>The whole genome sequencing and assembly of Lactobacillus alimentarius DSM 20249T strain.</title>
        <authorList>
            <person name="Lee Y.-J."/>
            <person name="Yi H."/>
            <person name="Bahn Y.-S."/>
            <person name="Kim J.F."/>
            <person name="Lee D.-W."/>
        </authorList>
    </citation>
    <scope>NUCLEOTIDE SEQUENCE [LARGE SCALE GENOMIC DNA]</scope>
    <source>
        <strain evidence="5 6">DSM 20249</strain>
    </source>
</reference>
<dbReference type="OrthoDB" id="149756at2"/>
<sequence length="238" mass="27813">MTKYLYSKIADQLEKRIKEGEYGIHQKLPSEQDLSAQFNTTRLTIRKSIDELIRREVVVKDRNRGTFVLSPHTKISSGINGLVGFTEAAKSRNLDSRTIVLDFHSIKRAPKKVIEKLNLNYEEPFWRIERLRLINKTPMTHELIFLRKKFVPKMKIDDAKESLFEIIEKSVPIAYADQDLEAVSIEKEMAQMLKIKENAPAFLAHTVSYSADGYPILFDESYYRADKYTFHNVLYRKH</sequence>
<dbReference type="SUPFAM" id="SSF46785">
    <property type="entry name" value="Winged helix' DNA-binding domain"/>
    <property type="match status" value="1"/>
</dbReference>
<dbReference type="STRING" id="1423720.FC67_GL001681"/>
<keyword evidence="6" id="KW-1185">Reference proteome</keyword>
<dbReference type="Proteomes" id="UP000234653">
    <property type="component" value="Chromosome"/>
</dbReference>
<dbReference type="GO" id="GO:0003677">
    <property type="term" value="F:DNA binding"/>
    <property type="evidence" value="ECO:0007669"/>
    <property type="project" value="UniProtKB-KW"/>
</dbReference>
<dbReference type="PANTHER" id="PTHR44846:SF1">
    <property type="entry name" value="MANNOSYL-D-GLYCERATE TRANSPORT_METABOLISM SYSTEM REPRESSOR MNGR-RELATED"/>
    <property type="match status" value="1"/>
</dbReference>
<dbReference type="PANTHER" id="PTHR44846">
    <property type="entry name" value="MANNOSYL-D-GLYCERATE TRANSPORT/METABOLISM SYSTEM REPRESSOR MNGR-RELATED"/>
    <property type="match status" value="1"/>
</dbReference>
<dbReference type="InterPro" id="IPR011663">
    <property type="entry name" value="UTRA"/>
</dbReference>
<dbReference type="KEGG" id="lali:LA20249_02030"/>
<evidence type="ECO:0000313" key="5">
    <source>
        <dbReference type="EMBL" id="AUI71052.1"/>
    </source>
</evidence>
<evidence type="ECO:0000256" key="3">
    <source>
        <dbReference type="ARBA" id="ARBA00023163"/>
    </source>
</evidence>
<evidence type="ECO:0000259" key="4">
    <source>
        <dbReference type="PROSITE" id="PS50949"/>
    </source>
</evidence>
<dbReference type="CDD" id="cd07377">
    <property type="entry name" value="WHTH_GntR"/>
    <property type="match status" value="1"/>
</dbReference>
<dbReference type="AlphaFoldDB" id="A0A2K9HP51"/>
<dbReference type="EMBL" id="CP018867">
    <property type="protein sequence ID" value="AUI71052.1"/>
    <property type="molecule type" value="Genomic_DNA"/>
</dbReference>
<dbReference type="NCBIfam" id="NF041547">
    <property type="entry name" value="GntR_LSA1692"/>
    <property type="match status" value="1"/>
</dbReference>
<evidence type="ECO:0000256" key="2">
    <source>
        <dbReference type="ARBA" id="ARBA00023125"/>
    </source>
</evidence>
<keyword evidence="2" id="KW-0238">DNA-binding</keyword>